<name>A0AAQ3Q463_9LILI</name>
<organism evidence="9 10">
    <name type="scientific">Canna indica</name>
    <name type="common">Indian-shot</name>
    <dbReference type="NCBI Taxonomy" id="4628"/>
    <lineage>
        <taxon>Eukaryota</taxon>
        <taxon>Viridiplantae</taxon>
        <taxon>Streptophyta</taxon>
        <taxon>Embryophyta</taxon>
        <taxon>Tracheophyta</taxon>
        <taxon>Spermatophyta</taxon>
        <taxon>Magnoliopsida</taxon>
        <taxon>Liliopsida</taxon>
        <taxon>Zingiberales</taxon>
        <taxon>Cannaceae</taxon>
        <taxon>Canna</taxon>
    </lineage>
</organism>
<keyword evidence="10" id="KW-1185">Reference proteome</keyword>
<evidence type="ECO:0000256" key="1">
    <source>
        <dbReference type="ARBA" id="ARBA00004434"/>
    </source>
</evidence>
<evidence type="ECO:0000256" key="8">
    <source>
        <dbReference type="SAM" id="Phobius"/>
    </source>
</evidence>
<protein>
    <submittedName>
        <fullName evidence="9">Cytochrome c oxidase assembly protein cox16, mitochondrial isoform X3</fullName>
    </submittedName>
</protein>
<keyword evidence="7 8" id="KW-0472">Membrane</keyword>
<dbReference type="AlphaFoldDB" id="A0AAQ3Q463"/>
<evidence type="ECO:0000313" key="10">
    <source>
        <dbReference type="Proteomes" id="UP001327560"/>
    </source>
</evidence>
<evidence type="ECO:0000256" key="2">
    <source>
        <dbReference type="ARBA" id="ARBA00008370"/>
    </source>
</evidence>
<evidence type="ECO:0000256" key="5">
    <source>
        <dbReference type="ARBA" id="ARBA00022989"/>
    </source>
</evidence>
<evidence type="ECO:0000256" key="6">
    <source>
        <dbReference type="ARBA" id="ARBA00023128"/>
    </source>
</evidence>
<accession>A0AAQ3Q463</accession>
<dbReference type="EMBL" id="CP136891">
    <property type="protein sequence ID" value="WOK97920.1"/>
    <property type="molecule type" value="Genomic_DNA"/>
</dbReference>
<sequence length="127" mass="14487">MGAASKFDPMISPAKVFHSASQFKRWGRKYPFIHYGLPFISFTVLGSIGLAHLLQGSKDVTKEKDDIEWEIIETRKAITRTGPKDGYKPKKLSLEEELKALQQKIDINSYDYKRVPRPNEGKSSETK</sequence>
<evidence type="ECO:0000256" key="3">
    <source>
        <dbReference type="ARBA" id="ARBA00022692"/>
    </source>
</evidence>
<dbReference type="InterPro" id="IPR020164">
    <property type="entry name" value="Cyt_c_Oxase_assmbl_COX16"/>
</dbReference>
<keyword evidence="6" id="KW-0496">Mitochondrion</keyword>
<keyword evidence="5 8" id="KW-1133">Transmembrane helix</keyword>
<comment type="similarity">
    <text evidence="2">Belongs to the COX16 family.</text>
</comment>
<comment type="subcellular location">
    <subcellularLocation>
        <location evidence="1">Mitochondrion inner membrane</location>
        <topology evidence="1">Single-pass membrane protein</topology>
    </subcellularLocation>
</comment>
<gene>
    <name evidence="9" type="ORF">Cni_G06628</name>
</gene>
<keyword evidence="3 8" id="KW-0812">Transmembrane</keyword>
<proteinExistence type="inferred from homology"/>
<dbReference type="Pfam" id="PF14138">
    <property type="entry name" value="COX16"/>
    <property type="match status" value="1"/>
</dbReference>
<feature type="transmembrane region" description="Helical" evidence="8">
    <location>
        <begin position="32"/>
        <end position="54"/>
    </location>
</feature>
<evidence type="ECO:0000256" key="4">
    <source>
        <dbReference type="ARBA" id="ARBA00022792"/>
    </source>
</evidence>
<evidence type="ECO:0000256" key="7">
    <source>
        <dbReference type="ARBA" id="ARBA00023136"/>
    </source>
</evidence>
<dbReference type="Proteomes" id="UP001327560">
    <property type="component" value="Chromosome 2"/>
</dbReference>
<dbReference type="GO" id="GO:0005743">
    <property type="term" value="C:mitochondrial inner membrane"/>
    <property type="evidence" value="ECO:0007669"/>
    <property type="project" value="UniProtKB-SubCell"/>
</dbReference>
<reference evidence="9 10" key="1">
    <citation type="submission" date="2023-10" db="EMBL/GenBank/DDBJ databases">
        <title>Chromosome-scale genome assembly provides insights into flower coloration mechanisms of Canna indica.</title>
        <authorList>
            <person name="Li C."/>
        </authorList>
    </citation>
    <scope>NUCLEOTIDE SEQUENCE [LARGE SCALE GENOMIC DNA]</scope>
    <source>
        <tissue evidence="9">Flower</tissue>
    </source>
</reference>
<keyword evidence="4" id="KW-0999">Mitochondrion inner membrane</keyword>
<evidence type="ECO:0000313" key="9">
    <source>
        <dbReference type="EMBL" id="WOK97920.1"/>
    </source>
</evidence>